<evidence type="ECO:0000313" key="4">
    <source>
        <dbReference type="Proteomes" id="UP001152320"/>
    </source>
</evidence>
<dbReference type="PANTHER" id="PTHR24366">
    <property type="entry name" value="IG(IMMUNOGLOBULIN) AND LRR(LEUCINE RICH REPEAT) DOMAINS"/>
    <property type="match status" value="1"/>
</dbReference>
<dbReference type="SUPFAM" id="SSF52058">
    <property type="entry name" value="L domain-like"/>
    <property type="match status" value="1"/>
</dbReference>
<keyword evidence="1" id="KW-0433">Leucine-rich repeat</keyword>
<comment type="caution">
    <text evidence="3">The sequence shown here is derived from an EMBL/GenBank/DDBJ whole genome shotgun (WGS) entry which is preliminary data.</text>
</comment>
<dbReference type="InterPro" id="IPR001611">
    <property type="entry name" value="Leu-rich_rpt"/>
</dbReference>
<dbReference type="Proteomes" id="UP001152320">
    <property type="component" value="Chromosome 23"/>
</dbReference>
<sequence>MRQMIKLVFIFNYNLHRISGEMFSGVKEIYSIDFGYNQLTTLPERLFRSQSAVRSILLHHNNISYLPPGIFRNLSRLTTV</sequence>
<dbReference type="InterPro" id="IPR032675">
    <property type="entry name" value="LRR_dom_sf"/>
</dbReference>
<dbReference type="EMBL" id="JAIZAY010000023">
    <property type="protein sequence ID" value="KAJ8020079.1"/>
    <property type="molecule type" value="Genomic_DNA"/>
</dbReference>
<dbReference type="Gene3D" id="3.80.10.10">
    <property type="entry name" value="Ribonuclease Inhibitor"/>
    <property type="match status" value="1"/>
</dbReference>
<keyword evidence="3" id="KW-0675">Receptor</keyword>
<dbReference type="InterPro" id="IPR003591">
    <property type="entry name" value="Leu-rich_rpt_typical-subtyp"/>
</dbReference>
<name>A0A9Q0YE40_HOLLE</name>
<evidence type="ECO:0000256" key="1">
    <source>
        <dbReference type="ARBA" id="ARBA00022614"/>
    </source>
</evidence>
<protein>
    <submittedName>
        <fullName evidence="3">Toll-like receptor 7</fullName>
    </submittedName>
</protein>
<dbReference type="OrthoDB" id="2013775at2759"/>
<dbReference type="PANTHER" id="PTHR24366:SF96">
    <property type="entry name" value="LEUCINE RICH REPEAT CONTAINING 53"/>
    <property type="match status" value="1"/>
</dbReference>
<proteinExistence type="predicted"/>
<keyword evidence="2" id="KW-0677">Repeat</keyword>
<dbReference type="AlphaFoldDB" id="A0A9Q0YE40"/>
<gene>
    <name evidence="3" type="ORF">HOLleu_41925</name>
</gene>
<accession>A0A9Q0YE40</accession>
<dbReference type="Pfam" id="PF13855">
    <property type="entry name" value="LRR_8"/>
    <property type="match status" value="1"/>
</dbReference>
<keyword evidence="4" id="KW-1185">Reference proteome</keyword>
<evidence type="ECO:0000256" key="2">
    <source>
        <dbReference type="ARBA" id="ARBA00022737"/>
    </source>
</evidence>
<dbReference type="SMART" id="SM00369">
    <property type="entry name" value="LRR_TYP"/>
    <property type="match status" value="2"/>
</dbReference>
<evidence type="ECO:0000313" key="3">
    <source>
        <dbReference type="EMBL" id="KAJ8020079.1"/>
    </source>
</evidence>
<organism evidence="3 4">
    <name type="scientific">Holothuria leucospilota</name>
    <name type="common">Black long sea cucumber</name>
    <name type="synonym">Mertensiothuria leucospilota</name>
    <dbReference type="NCBI Taxonomy" id="206669"/>
    <lineage>
        <taxon>Eukaryota</taxon>
        <taxon>Metazoa</taxon>
        <taxon>Echinodermata</taxon>
        <taxon>Eleutherozoa</taxon>
        <taxon>Echinozoa</taxon>
        <taxon>Holothuroidea</taxon>
        <taxon>Aspidochirotacea</taxon>
        <taxon>Aspidochirotida</taxon>
        <taxon>Holothuriidae</taxon>
        <taxon>Holothuria</taxon>
    </lineage>
</organism>
<reference evidence="3" key="1">
    <citation type="submission" date="2021-10" db="EMBL/GenBank/DDBJ databases">
        <title>Tropical sea cucumber genome reveals ecological adaptation and Cuvierian tubules defense mechanism.</title>
        <authorList>
            <person name="Chen T."/>
        </authorList>
    </citation>
    <scope>NUCLEOTIDE SEQUENCE</scope>
    <source>
        <strain evidence="3">Nanhai2018</strain>
        <tissue evidence="3">Muscle</tissue>
    </source>
</reference>